<reference evidence="2" key="1">
    <citation type="submission" date="2020-02" db="EMBL/GenBank/DDBJ databases">
        <authorList>
            <person name="Meier V. D."/>
        </authorList>
    </citation>
    <scope>NUCLEOTIDE SEQUENCE</scope>
    <source>
        <strain evidence="2">AVDCRST_MAG53</strain>
    </source>
</reference>
<feature type="transmembrane region" description="Helical" evidence="1">
    <location>
        <begin position="287"/>
        <end position="311"/>
    </location>
</feature>
<feature type="transmembrane region" description="Helical" evidence="1">
    <location>
        <begin position="81"/>
        <end position="101"/>
    </location>
</feature>
<sequence length="434" mass="44257">MPPAAARLLLPVAGVVVVATVVTGTVIRQTLGGLGTETPPFVMAYEPDAELLWALLAVGSAALASWAAPRLARPGLGLSPAAWLTALTGLTLAPGLALGAARNGPLGWREIFLLTEDGSFEAKNEYLAGLPALSYGPGYFVDRFAELVPSLAVNVAGHPPALMLVIDALGITTAGELAALCIAAAVLTPALTYALARSLAMPVGQARIAGVLAALSPMLLLFGITSADAIFMAVGAAAAILLVSRRPVLRVAGWVGLAVASFFSWALLALGAWAAVLVLVRDGPRRALVLAAGCGAAVLALNGGLALLAGYDPIGALRATEAYYRNSVASRRPYKFWLFGSPVAFAVALGLPTAAGALIAARRRVPAGVGLAVVIGVASVAGFTKAETERIWLPFVPLACVAAAAVIPPGHVRLVAPLLAAQAVVFVLLFQTIW</sequence>
<feature type="transmembrane region" description="Helical" evidence="1">
    <location>
        <begin position="253"/>
        <end position="280"/>
    </location>
</feature>
<feature type="transmembrane region" description="Helical" evidence="1">
    <location>
        <begin position="51"/>
        <end position="69"/>
    </location>
</feature>
<feature type="transmembrane region" description="Helical" evidence="1">
    <location>
        <begin position="367"/>
        <end position="384"/>
    </location>
</feature>
<feature type="transmembrane region" description="Helical" evidence="1">
    <location>
        <begin position="177"/>
        <end position="196"/>
    </location>
</feature>
<evidence type="ECO:0000256" key="1">
    <source>
        <dbReference type="SAM" id="Phobius"/>
    </source>
</evidence>
<evidence type="ECO:0008006" key="3">
    <source>
        <dbReference type="Google" id="ProtNLM"/>
    </source>
</evidence>
<keyword evidence="1" id="KW-1133">Transmembrane helix</keyword>
<name>A0A6J4SGJ8_9ACTN</name>
<feature type="transmembrane region" description="Helical" evidence="1">
    <location>
        <begin position="336"/>
        <end position="360"/>
    </location>
</feature>
<dbReference type="AlphaFoldDB" id="A0A6J4SGJ8"/>
<keyword evidence="1" id="KW-0812">Transmembrane</keyword>
<dbReference type="EMBL" id="CADCVR010000058">
    <property type="protein sequence ID" value="CAA9498368.1"/>
    <property type="molecule type" value="Genomic_DNA"/>
</dbReference>
<evidence type="ECO:0000313" key="2">
    <source>
        <dbReference type="EMBL" id="CAA9498368.1"/>
    </source>
</evidence>
<protein>
    <recommendedName>
        <fullName evidence="3">Glycosyltransferase RgtA/B/C/D-like domain-containing protein</fullName>
    </recommendedName>
</protein>
<accession>A0A6J4SGJ8</accession>
<feature type="transmembrane region" description="Helical" evidence="1">
    <location>
        <begin position="208"/>
        <end position="241"/>
    </location>
</feature>
<gene>
    <name evidence="2" type="ORF">AVDCRST_MAG53-2253</name>
</gene>
<keyword evidence="1" id="KW-0472">Membrane</keyword>
<proteinExistence type="predicted"/>
<feature type="transmembrane region" description="Helical" evidence="1">
    <location>
        <begin position="390"/>
        <end position="407"/>
    </location>
</feature>
<organism evidence="2">
    <name type="scientific">uncultured Solirubrobacteraceae bacterium</name>
    <dbReference type="NCBI Taxonomy" id="1162706"/>
    <lineage>
        <taxon>Bacteria</taxon>
        <taxon>Bacillati</taxon>
        <taxon>Actinomycetota</taxon>
        <taxon>Thermoleophilia</taxon>
        <taxon>Solirubrobacterales</taxon>
        <taxon>Solirubrobacteraceae</taxon>
        <taxon>environmental samples</taxon>
    </lineage>
</organism>
<feature type="transmembrane region" description="Helical" evidence="1">
    <location>
        <begin position="414"/>
        <end position="433"/>
    </location>
</feature>